<keyword evidence="2" id="KW-1185">Reference proteome</keyword>
<dbReference type="Proteomes" id="UP000198836">
    <property type="component" value="Unassembled WGS sequence"/>
</dbReference>
<dbReference type="STRING" id="332999.SAMN04488511_103193"/>
<organism evidence="1 2">
    <name type="scientific">Pedobacter suwonensis</name>
    <dbReference type="NCBI Taxonomy" id="332999"/>
    <lineage>
        <taxon>Bacteria</taxon>
        <taxon>Pseudomonadati</taxon>
        <taxon>Bacteroidota</taxon>
        <taxon>Sphingobacteriia</taxon>
        <taxon>Sphingobacteriales</taxon>
        <taxon>Sphingobacteriaceae</taxon>
        <taxon>Pedobacter</taxon>
    </lineage>
</organism>
<dbReference type="RefSeq" id="WP_090981043.1">
    <property type="nucleotide sequence ID" value="NZ_FOJM01000003.1"/>
</dbReference>
<gene>
    <name evidence="1" type="ORF">SAMN04488511_103193</name>
</gene>
<proteinExistence type="predicted"/>
<evidence type="ECO:0000313" key="2">
    <source>
        <dbReference type="Proteomes" id="UP000198836"/>
    </source>
</evidence>
<sequence length="137" mass="16090">MKQIPYFLSLLKSNVLLWTIITTNSLTSINLEGTNHGYWSTQCLEFRDYPLNKNEKFKSVRITDNESFMMFDFYTDSDQYLQHSNYYFGPALKDQETSAVKRFEKFDIGLDKPIDMEIINYGKGYGTVISITVYKEK</sequence>
<evidence type="ECO:0000313" key="1">
    <source>
        <dbReference type="EMBL" id="SFA42895.1"/>
    </source>
</evidence>
<dbReference type="AlphaFoldDB" id="A0A1I0STP8"/>
<name>A0A1I0STP8_9SPHI</name>
<accession>A0A1I0STP8</accession>
<dbReference type="EMBL" id="FOJM01000003">
    <property type="protein sequence ID" value="SFA42895.1"/>
    <property type="molecule type" value="Genomic_DNA"/>
</dbReference>
<reference evidence="2" key="1">
    <citation type="submission" date="2016-10" db="EMBL/GenBank/DDBJ databases">
        <authorList>
            <person name="Varghese N."/>
            <person name="Submissions S."/>
        </authorList>
    </citation>
    <scope>NUCLEOTIDE SEQUENCE [LARGE SCALE GENOMIC DNA]</scope>
    <source>
        <strain evidence="2">DSM 18130</strain>
    </source>
</reference>
<protein>
    <submittedName>
        <fullName evidence="1">Uncharacterized protein</fullName>
    </submittedName>
</protein>
<dbReference type="OrthoDB" id="9950843at2"/>